<feature type="compositionally biased region" description="Polar residues" evidence="1">
    <location>
        <begin position="126"/>
        <end position="137"/>
    </location>
</feature>
<feature type="compositionally biased region" description="Basic and acidic residues" evidence="1">
    <location>
        <begin position="161"/>
        <end position="186"/>
    </location>
</feature>
<evidence type="ECO:0000313" key="2">
    <source>
        <dbReference type="EMBL" id="KAF5248947.1"/>
    </source>
</evidence>
<sequence>MQTTCTFITQEPEDWPNILGSSHHEIHPYRIDLAKGAEASKQTVKPLIPLLSLAIPLSGHVDPLSDHIDPLSDHVDPLSSTSLVPLLTVSSSYRSASPTTIMADAGGGKSGHSSYDGVVQEAGFGPQSSALVESSGDTAKKRREDARKAREENAVKSSGDAAKKRREDARKARAEEKADDEVKGAE</sequence>
<dbReference type="AlphaFoldDB" id="A0A8H5E6V0"/>
<reference evidence="2 3" key="1">
    <citation type="journal article" date="2020" name="BMC Genomics">
        <title>Correction to: Identification and distribution of gene clusters required for synthesis of sphingolipid metabolism inhibitors in diverse species of the filamentous fungus Fusarium.</title>
        <authorList>
            <person name="Kim H.S."/>
            <person name="Lohmar J.M."/>
            <person name="Busman M."/>
            <person name="Brown D.W."/>
            <person name="Naumann T.A."/>
            <person name="Divon H.H."/>
            <person name="Lysoe E."/>
            <person name="Uhlig S."/>
            <person name="Proctor R.H."/>
        </authorList>
    </citation>
    <scope>NUCLEOTIDE SEQUENCE [LARGE SCALE GENOMIC DNA]</scope>
    <source>
        <strain evidence="2 3">NRRL 25214</strain>
    </source>
</reference>
<evidence type="ECO:0000256" key="1">
    <source>
        <dbReference type="SAM" id="MobiDB-lite"/>
    </source>
</evidence>
<evidence type="ECO:0000313" key="3">
    <source>
        <dbReference type="Proteomes" id="UP000573603"/>
    </source>
</evidence>
<proteinExistence type="predicted"/>
<dbReference type="EMBL" id="JABEVY010000124">
    <property type="protein sequence ID" value="KAF5248947.1"/>
    <property type="molecule type" value="Genomic_DNA"/>
</dbReference>
<organism evidence="2 3">
    <name type="scientific">Fusarium anthophilum</name>
    <dbReference type="NCBI Taxonomy" id="48485"/>
    <lineage>
        <taxon>Eukaryota</taxon>
        <taxon>Fungi</taxon>
        <taxon>Dikarya</taxon>
        <taxon>Ascomycota</taxon>
        <taxon>Pezizomycotina</taxon>
        <taxon>Sordariomycetes</taxon>
        <taxon>Hypocreomycetidae</taxon>
        <taxon>Hypocreales</taxon>
        <taxon>Nectriaceae</taxon>
        <taxon>Fusarium</taxon>
        <taxon>Fusarium fujikuroi species complex</taxon>
    </lineage>
</organism>
<name>A0A8H5E6V0_9HYPO</name>
<comment type="caution">
    <text evidence="2">The sequence shown here is derived from an EMBL/GenBank/DDBJ whole genome shotgun (WGS) entry which is preliminary data.</text>
</comment>
<protein>
    <submittedName>
        <fullName evidence="2">Uncharacterized protein</fullName>
    </submittedName>
</protein>
<dbReference type="Proteomes" id="UP000573603">
    <property type="component" value="Unassembled WGS sequence"/>
</dbReference>
<gene>
    <name evidence="2" type="ORF">FANTH_5650</name>
</gene>
<accession>A0A8H5E6V0</accession>
<feature type="region of interest" description="Disordered" evidence="1">
    <location>
        <begin position="98"/>
        <end position="186"/>
    </location>
</feature>
<feature type="compositionally biased region" description="Basic and acidic residues" evidence="1">
    <location>
        <begin position="138"/>
        <end position="154"/>
    </location>
</feature>
<keyword evidence="3" id="KW-1185">Reference proteome</keyword>